<evidence type="ECO:0000313" key="2">
    <source>
        <dbReference type="EMBL" id="GES93468.1"/>
    </source>
</evidence>
<gene>
    <name evidence="2" type="ORF">RCL2_002021200</name>
</gene>
<keyword evidence="1" id="KW-0472">Membrane</keyword>
<organism evidence="2 3">
    <name type="scientific">Rhizophagus clarus</name>
    <dbReference type="NCBI Taxonomy" id="94130"/>
    <lineage>
        <taxon>Eukaryota</taxon>
        <taxon>Fungi</taxon>
        <taxon>Fungi incertae sedis</taxon>
        <taxon>Mucoromycota</taxon>
        <taxon>Glomeromycotina</taxon>
        <taxon>Glomeromycetes</taxon>
        <taxon>Glomerales</taxon>
        <taxon>Glomeraceae</taxon>
        <taxon>Rhizophagus</taxon>
    </lineage>
</organism>
<keyword evidence="1" id="KW-1133">Transmembrane helix</keyword>
<dbReference type="EMBL" id="BLAL01000228">
    <property type="protein sequence ID" value="GES93468.1"/>
    <property type="molecule type" value="Genomic_DNA"/>
</dbReference>
<accession>A0A8H3QV90</accession>
<feature type="transmembrane region" description="Helical" evidence="1">
    <location>
        <begin position="30"/>
        <end position="49"/>
    </location>
</feature>
<comment type="caution">
    <text evidence="2">The sequence shown here is derived from an EMBL/GenBank/DDBJ whole genome shotgun (WGS) entry which is preliminary data.</text>
</comment>
<sequence>MIVNATKRDFLKNWSIIGINPHIIQTIFDIIPAAMKFVMSSCGIPNFIYTRRQKKNRQLKTQAMKMIS</sequence>
<name>A0A8H3QV90_9GLOM</name>
<reference evidence="2" key="1">
    <citation type="submission" date="2019-10" db="EMBL/GenBank/DDBJ databases">
        <title>Conservation and host-specific expression of non-tandemly repeated heterogenous ribosome RNA gene in arbuscular mycorrhizal fungi.</title>
        <authorList>
            <person name="Maeda T."/>
            <person name="Kobayashi Y."/>
            <person name="Nakagawa T."/>
            <person name="Ezawa T."/>
            <person name="Yamaguchi K."/>
            <person name="Bino T."/>
            <person name="Nishimoto Y."/>
            <person name="Shigenobu S."/>
            <person name="Kawaguchi M."/>
        </authorList>
    </citation>
    <scope>NUCLEOTIDE SEQUENCE</scope>
    <source>
        <strain evidence="2">HR1</strain>
    </source>
</reference>
<evidence type="ECO:0000256" key="1">
    <source>
        <dbReference type="SAM" id="Phobius"/>
    </source>
</evidence>
<dbReference type="AlphaFoldDB" id="A0A8H3QV90"/>
<keyword evidence="1" id="KW-0812">Transmembrane</keyword>
<proteinExistence type="predicted"/>
<protein>
    <submittedName>
        <fullName evidence="2">Uncharacterized protein</fullName>
    </submittedName>
</protein>
<evidence type="ECO:0000313" key="3">
    <source>
        <dbReference type="Proteomes" id="UP000615446"/>
    </source>
</evidence>
<dbReference type="Proteomes" id="UP000615446">
    <property type="component" value="Unassembled WGS sequence"/>
</dbReference>